<sequence>MYQVDYLWTEDEPQPYEIDNLFAEDTLTFVIVSSNIDQTLSNYIKYMDPWIKQYPWNYKQPDCQARVTNSIEYIYGEFQYHEHKLDMELFIALLLNFTKYDHNSFIHVFDSGEIEPVLVLCHDCLPAHLLSVTNGRNKAWLHRDSIVVVNDHIADGQERYLSLDRAVRQLFNGDFSENAEMAQVVKRHCSLGVGLSHAHDLVLKLPRTAAKVVAHDPMMIARSLATLEDMESIQPVSSEAAAAAAAAGDDVVEVNVVVNAMNLGVLLRLAGEFDGELNEGGGDRQELISGLVIAGLQHYYAGKPEPKVPETLVASSRHVLQDELIARGIIDGRIEEDHEVVNVISGVGGMPGTQEDEEAYARKLQTLLEQGYDDMGGVLDDEEEEEENDDEDEDGVIPSDLQEFRWKYYDMTSTWLSEEELKPTYERIRALMMESNVNFHSDFKGTEFEDFPEFMESDIILDMASQPHCEGNHNDNGGDHDDAGVYQGDMAYKDYVKFKKELRKDGSGANLHENDDDDDDDDWEDVDNDDDDDDDDESSQDGDELVEVYDEKQPQLEPLHDLVDSHEHPRLSKEEIERLTKDLQQMRTTDNKNLESLLQKQRKI</sequence>
<gene>
    <name evidence="2" type="ORF">LODBEIA_P43670</name>
</gene>
<feature type="compositionally biased region" description="Polar residues" evidence="1">
    <location>
        <begin position="594"/>
        <end position="604"/>
    </location>
</feature>
<reference evidence="2 3" key="1">
    <citation type="submission" date="2024-03" db="EMBL/GenBank/DDBJ databases">
        <authorList>
            <person name="Brejova B."/>
        </authorList>
    </citation>
    <scope>NUCLEOTIDE SEQUENCE [LARGE SCALE GENOMIC DNA]</scope>
    <source>
        <strain evidence="2 3">CBS 14171</strain>
    </source>
</reference>
<proteinExistence type="predicted"/>
<organism evidence="2 3">
    <name type="scientific">Lodderomyces beijingensis</name>
    <dbReference type="NCBI Taxonomy" id="1775926"/>
    <lineage>
        <taxon>Eukaryota</taxon>
        <taxon>Fungi</taxon>
        <taxon>Dikarya</taxon>
        <taxon>Ascomycota</taxon>
        <taxon>Saccharomycotina</taxon>
        <taxon>Pichiomycetes</taxon>
        <taxon>Debaryomycetaceae</taxon>
        <taxon>Candida/Lodderomyces clade</taxon>
        <taxon>Lodderomyces</taxon>
    </lineage>
</organism>
<protein>
    <submittedName>
        <fullName evidence="2">Uncharacterized protein</fullName>
    </submittedName>
</protein>
<evidence type="ECO:0000313" key="2">
    <source>
        <dbReference type="EMBL" id="CAK9440267.1"/>
    </source>
</evidence>
<evidence type="ECO:0000256" key="1">
    <source>
        <dbReference type="SAM" id="MobiDB-lite"/>
    </source>
</evidence>
<feature type="region of interest" description="Disordered" evidence="1">
    <location>
        <begin position="466"/>
        <end position="485"/>
    </location>
</feature>
<accession>A0ABP0ZR34</accession>
<feature type="compositionally biased region" description="Basic and acidic residues" evidence="1">
    <location>
        <begin position="549"/>
        <end position="581"/>
    </location>
</feature>
<evidence type="ECO:0000313" key="3">
    <source>
        <dbReference type="Proteomes" id="UP001497383"/>
    </source>
</evidence>
<feature type="region of interest" description="Disordered" evidence="1">
    <location>
        <begin position="506"/>
        <end position="604"/>
    </location>
</feature>
<feature type="compositionally biased region" description="Acidic residues" evidence="1">
    <location>
        <begin position="514"/>
        <end position="548"/>
    </location>
</feature>
<name>A0ABP0ZR34_9ASCO</name>
<keyword evidence="3" id="KW-1185">Reference proteome</keyword>
<dbReference type="GeneID" id="92209563"/>
<dbReference type="EMBL" id="OZ022409">
    <property type="protein sequence ID" value="CAK9440267.1"/>
    <property type="molecule type" value="Genomic_DNA"/>
</dbReference>
<feature type="compositionally biased region" description="Basic and acidic residues" evidence="1">
    <location>
        <begin position="470"/>
        <end position="483"/>
    </location>
</feature>
<dbReference type="RefSeq" id="XP_066831305.1">
    <property type="nucleotide sequence ID" value="XM_066974580.1"/>
</dbReference>
<dbReference type="Proteomes" id="UP001497383">
    <property type="component" value="Chromosome 5"/>
</dbReference>